<comment type="subcellular location">
    <subcellularLocation>
        <location evidence="1">Membrane</location>
        <topology evidence="1">Single-pass type I membrane protein</topology>
    </subcellularLocation>
</comment>
<dbReference type="InterPro" id="IPR009038">
    <property type="entry name" value="GOLD_dom"/>
</dbReference>
<comment type="similarity">
    <text evidence="2">Belongs to the EMP24/GP25L family.</text>
</comment>
<keyword evidence="12" id="KW-1185">Reference proteome</keyword>
<feature type="transmembrane region" description="Helical" evidence="8">
    <location>
        <begin position="156"/>
        <end position="178"/>
    </location>
</feature>
<dbReference type="SMART" id="SM01190">
    <property type="entry name" value="EMP24_GP25L"/>
    <property type="match status" value="1"/>
</dbReference>
<dbReference type="InterPro" id="IPR015720">
    <property type="entry name" value="Emp24-like"/>
</dbReference>
<dbReference type="Proteomes" id="UP000013827">
    <property type="component" value="Unassembled WGS sequence"/>
</dbReference>
<evidence type="ECO:0000313" key="12">
    <source>
        <dbReference type="Proteomes" id="UP000013827"/>
    </source>
</evidence>
<feature type="chain" id="PRO_5044216224" description="GOLD domain-containing protein" evidence="9">
    <location>
        <begin position="18"/>
        <end position="188"/>
    </location>
</feature>
<keyword evidence="4 9" id="KW-0732">Signal</keyword>
<accession>A0A0D3I6R1</accession>
<feature type="signal peptide" evidence="9">
    <location>
        <begin position="1"/>
        <end position="17"/>
    </location>
</feature>
<dbReference type="GO" id="GO:0016020">
    <property type="term" value="C:membrane"/>
    <property type="evidence" value="ECO:0007669"/>
    <property type="project" value="UniProtKB-SubCell"/>
</dbReference>
<evidence type="ECO:0000256" key="4">
    <source>
        <dbReference type="ARBA" id="ARBA00022729"/>
    </source>
</evidence>
<protein>
    <recommendedName>
        <fullName evidence="10">GOLD domain-containing protein</fullName>
    </recommendedName>
</protein>
<evidence type="ECO:0000313" key="11">
    <source>
        <dbReference type="EnsemblProtists" id="EOD06946"/>
    </source>
</evidence>
<dbReference type="STRING" id="2903.R1D7M4"/>
<keyword evidence="7" id="KW-0175">Coiled coil</keyword>
<dbReference type="PROSITE" id="PS51257">
    <property type="entry name" value="PROKAR_LIPOPROTEIN"/>
    <property type="match status" value="1"/>
</dbReference>
<evidence type="ECO:0000256" key="1">
    <source>
        <dbReference type="ARBA" id="ARBA00004479"/>
    </source>
</evidence>
<dbReference type="KEGG" id="ehx:EMIHUDRAFT_106628"/>
<evidence type="ECO:0000256" key="7">
    <source>
        <dbReference type="SAM" id="Coils"/>
    </source>
</evidence>
<dbReference type="eggNOG" id="KOG1691">
    <property type="taxonomic scope" value="Eukaryota"/>
</dbReference>
<dbReference type="PaxDb" id="2903-EOD06946"/>
<evidence type="ECO:0000256" key="5">
    <source>
        <dbReference type="ARBA" id="ARBA00022989"/>
    </source>
</evidence>
<evidence type="ECO:0000256" key="6">
    <source>
        <dbReference type="ARBA" id="ARBA00023136"/>
    </source>
</evidence>
<dbReference type="EnsemblProtists" id="EOD06946">
    <property type="protein sequence ID" value="EOD06946"/>
    <property type="gene ID" value="EMIHUDRAFT_106628"/>
</dbReference>
<dbReference type="HOGENOM" id="CLU_1443508_0_0_1"/>
<dbReference type="PANTHER" id="PTHR22811">
    <property type="entry name" value="TRANSMEMBRANE EMP24 DOMAIN-CONTAINING PROTEIN"/>
    <property type="match status" value="1"/>
</dbReference>
<feature type="domain" description="GOLD" evidence="10">
    <location>
        <begin position="17"/>
        <end position="183"/>
    </location>
</feature>
<sequence length="188" mass="20465">MLLRLLLLSLLLACACAVSFTLQPEQEQCISELLMPKAILTGEWSFGPAKENATTENATLASMRVISPAAGTPTLFESTDAAGHFSVTATENGEHRVCVVARAAAVQASLVAKTALEVADHDLAAKREHVEALEQEIEKMENLARHALDASTRGRLVWVEVAMMCTLLVMGLWQINYLKAFFQAKKIL</sequence>
<evidence type="ECO:0000256" key="8">
    <source>
        <dbReference type="SAM" id="Phobius"/>
    </source>
</evidence>
<organism evidence="11 12">
    <name type="scientific">Emiliania huxleyi (strain CCMP1516)</name>
    <dbReference type="NCBI Taxonomy" id="280463"/>
    <lineage>
        <taxon>Eukaryota</taxon>
        <taxon>Haptista</taxon>
        <taxon>Haptophyta</taxon>
        <taxon>Prymnesiophyceae</taxon>
        <taxon>Isochrysidales</taxon>
        <taxon>Noelaerhabdaceae</taxon>
        <taxon>Emiliania</taxon>
    </lineage>
</organism>
<dbReference type="GeneID" id="17253094"/>
<reference evidence="11" key="2">
    <citation type="submission" date="2024-10" db="UniProtKB">
        <authorList>
            <consortium name="EnsemblProtists"/>
        </authorList>
    </citation>
    <scope>IDENTIFICATION</scope>
</reference>
<dbReference type="AlphaFoldDB" id="A0A0D3I6R1"/>
<keyword evidence="3 8" id="KW-0812">Transmembrane</keyword>
<feature type="coiled-coil region" evidence="7">
    <location>
        <begin position="116"/>
        <end position="150"/>
    </location>
</feature>
<dbReference type="RefSeq" id="XP_005759375.1">
    <property type="nucleotide sequence ID" value="XM_005759318.1"/>
</dbReference>
<name>A0A0D3I6R1_EMIH1</name>
<keyword evidence="5 8" id="KW-1133">Transmembrane helix</keyword>
<evidence type="ECO:0000256" key="3">
    <source>
        <dbReference type="ARBA" id="ARBA00022692"/>
    </source>
</evidence>
<evidence type="ECO:0000259" key="10">
    <source>
        <dbReference type="SMART" id="SM01190"/>
    </source>
</evidence>
<evidence type="ECO:0000256" key="9">
    <source>
        <dbReference type="SAM" id="SignalP"/>
    </source>
</evidence>
<evidence type="ECO:0000256" key="2">
    <source>
        <dbReference type="ARBA" id="ARBA00007104"/>
    </source>
</evidence>
<keyword evidence="6 8" id="KW-0472">Membrane</keyword>
<reference evidence="12" key="1">
    <citation type="journal article" date="2013" name="Nature">
        <title>Pan genome of the phytoplankton Emiliania underpins its global distribution.</title>
        <authorList>
            <person name="Read B.A."/>
            <person name="Kegel J."/>
            <person name="Klute M.J."/>
            <person name="Kuo A."/>
            <person name="Lefebvre S.C."/>
            <person name="Maumus F."/>
            <person name="Mayer C."/>
            <person name="Miller J."/>
            <person name="Monier A."/>
            <person name="Salamov A."/>
            <person name="Young J."/>
            <person name="Aguilar M."/>
            <person name="Claverie J.M."/>
            <person name="Frickenhaus S."/>
            <person name="Gonzalez K."/>
            <person name="Herman E.K."/>
            <person name="Lin Y.C."/>
            <person name="Napier J."/>
            <person name="Ogata H."/>
            <person name="Sarno A.F."/>
            <person name="Shmutz J."/>
            <person name="Schroeder D."/>
            <person name="de Vargas C."/>
            <person name="Verret F."/>
            <person name="von Dassow P."/>
            <person name="Valentin K."/>
            <person name="Van de Peer Y."/>
            <person name="Wheeler G."/>
            <person name="Dacks J.B."/>
            <person name="Delwiche C.F."/>
            <person name="Dyhrman S.T."/>
            <person name="Glockner G."/>
            <person name="John U."/>
            <person name="Richards T."/>
            <person name="Worden A.Z."/>
            <person name="Zhang X."/>
            <person name="Grigoriev I.V."/>
            <person name="Allen A.E."/>
            <person name="Bidle K."/>
            <person name="Borodovsky M."/>
            <person name="Bowler C."/>
            <person name="Brownlee C."/>
            <person name="Cock J.M."/>
            <person name="Elias M."/>
            <person name="Gladyshev V.N."/>
            <person name="Groth M."/>
            <person name="Guda C."/>
            <person name="Hadaegh A."/>
            <person name="Iglesias-Rodriguez M.D."/>
            <person name="Jenkins J."/>
            <person name="Jones B.M."/>
            <person name="Lawson T."/>
            <person name="Leese F."/>
            <person name="Lindquist E."/>
            <person name="Lobanov A."/>
            <person name="Lomsadze A."/>
            <person name="Malik S.B."/>
            <person name="Marsh M.E."/>
            <person name="Mackinder L."/>
            <person name="Mock T."/>
            <person name="Mueller-Roeber B."/>
            <person name="Pagarete A."/>
            <person name="Parker M."/>
            <person name="Probert I."/>
            <person name="Quesneville H."/>
            <person name="Raines C."/>
            <person name="Rensing S.A."/>
            <person name="Riano-Pachon D.M."/>
            <person name="Richier S."/>
            <person name="Rokitta S."/>
            <person name="Shiraiwa Y."/>
            <person name="Soanes D.M."/>
            <person name="van der Giezen M."/>
            <person name="Wahlund T.M."/>
            <person name="Williams B."/>
            <person name="Wilson W."/>
            <person name="Wolfe G."/>
            <person name="Wurch L.L."/>
        </authorList>
    </citation>
    <scope>NUCLEOTIDE SEQUENCE</scope>
</reference>
<proteinExistence type="inferred from homology"/>
<dbReference type="Pfam" id="PF01105">
    <property type="entry name" value="EMP24_GP25L"/>
    <property type="match status" value="1"/>
</dbReference>